<dbReference type="AlphaFoldDB" id="A0A8H9GC73"/>
<evidence type="ECO:0000313" key="3">
    <source>
        <dbReference type="EMBL" id="MBM7802700.1"/>
    </source>
</evidence>
<keyword evidence="1" id="KW-0732">Signal</keyword>
<reference evidence="3 5" key="3">
    <citation type="submission" date="2021-01" db="EMBL/GenBank/DDBJ databases">
        <title>Sequencing the genomes of 1000 actinobacteria strains.</title>
        <authorList>
            <person name="Klenk H.-P."/>
        </authorList>
    </citation>
    <scope>NUCLEOTIDE SEQUENCE [LARGE SCALE GENOMIC DNA]</scope>
    <source>
        <strain evidence="3 5">DSM 20542</strain>
    </source>
</reference>
<evidence type="ECO:0000313" key="4">
    <source>
        <dbReference type="Proteomes" id="UP000648535"/>
    </source>
</evidence>
<proteinExistence type="predicted"/>
<accession>A0A8H9GC73</accession>
<evidence type="ECO:0008006" key="6">
    <source>
        <dbReference type="Google" id="ProtNLM"/>
    </source>
</evidence>
<feature type="signal peptide" evidence="1">
    <location>
        <begin position="1"/>
        <end position="30"/>
    </location>
</feature>
<feature type="chain" id="PRO_5034492549" description="Lipoprotein" evidence="1">
    <location>
        <begin position="31"/>
        <end position="186"/>
    </location>
</feature>
<dbReference type="Proteomes" id="UP000746584">
    <property type="component" value="Unassembled WGS sequence"/>
</dbReference>
<dbReference type="EMBL" id="BMOI01000016">
    <property type="protein sequence ID" value="GGL10757.1"/>
    <property type="molecule type" value="Genomic_DNA"/>
</dbReference>
<evidence type="ECO:0000313" key="5">
    <source>
        <dbReference type="Proteomes" id="UP000746584"/>
    </source>
</evidence>
<comment type="caution">
    <text evidence="2">The sequence shown here is derived from an EMBL/GenBank/DDBJ whole genome shotgun (WGS) entry which is preliminary data.</text>
</comment>
<reference evidence="2" key="2">
    <citation type="submission" date="2020-09" db="EMBL/GenBank/DDBJ databases">
        <authorList>
            <person name="Sun Q."/>
            <person name="Ohkuma M."/>
        </authorList>
    </citation>
    <scope>NUCLEOTIDE SEQUENCE</scope>
    <source>
        <strain evidence="2">JCM 1480</strain>
    </source>
</reference>
<dbReference type="RefSeq" id="WP_175327582.1">
    <property type="nucleotide sequence ID" value="NZ_BMOI01000016.1"/>
</dbReference>
<protein>
    <recommendedName>
        <fullName evidence="6">Lipoprotein</fullName>
    </recommendedName>
</protein>
<keyword evidence="5" id="KW-1185">Reference proteome</keyword>
<name>A0A8H9GC73_9MICO</name>
<evidence type="ECO:0000256" key="1">
    <source>
        <dbReference type="SAM" id="SignalP"/>
    </source>
</evidence>
<evidence type="ECO:0000313" key="2">
    <source>
        <dbReference type="EMBL" id="GGL10757.1"/>
    </source>
</evidence>
<sequence length="186" mass="18732">MSKHRTAITSLVLVTTVIASALVTAPAATAATTMPRAGTAVQTHGAEVEISPEQLAAALGEARADGLVVANSERADGSTVTRIDLGDGFTFDLVTERSRERIGAGTDSKGTYVSFNATDQNMIISGAAFALGAAVCAVSGGTFCVVVGAILTAATVAITGSGAIRCGTKQLRVYPFAGGKVKPRCA</sequence>
<organism evidence="2 4">
    <name type="scientific">Curtobacterium luteum</name>
    <dbReference type="NCBI Taxonomy" id="33881"/>
    <lineage>
        <taxon>Bacteria</taxon>
        <taxon>Bacillati</taxon>
        <taxon>Actinomycetota</taxon>
        <taxon>Actinomycetes</taxon>
        <taxon>Micrococcales</taxon>
        <taxon>Microbacteriaceae</taxon>
        <taxon>Curtobacterium</taxon>
    </lineage>
</organism>
<dbReference type="EMBL" id="JAFBCG010000001">
    <property type="protein sequence ID" value="MBM7802700.1"/>
    <property type="molecule type" value="Genomic_DNA"/>
</dbReference>
<reference evidence="2" key="1">
    <citation type="journal article" date="2014" name="Int. J. Syst. Evol. Microbiol.">
        <title>Complete genome sequence of Corynebacterium casei LMG S-19264T (=DSM 44701T), isolated from a smear-ripened cheese.</title>
        <authorList>
            <consortium name="US DOE Joint Genome Institute (JGI-PGF)"/>
            <person name="Walter F."/>
            <person name="Albersmeier A."/>
            <person name="Kalinowski J."/>
            <person name="Ruckert C."/>
        </authorList>
    </citation>
    <scope>NUCLEOTIDE SEQUENCE</scope>
    <source>
        <strain evidence="2">JCM 1480</strain>
    </source>
</reference>
<dbReference type="Proteomes" id="UP000648535">
    <property type="component" value="Unassembled WGS sequence"/>
</dbReference>
<gene>
    <name evidence="2" type="ORF">GCM10009769_31020</name>
    <name evidence="3" type="ORF">JOE58_001951</name>
</gene>